<reference evidence="1" key="2">
    <citation type="submission" date="2025-08" db="UniProtKB">
        <authorList>
            <consortium name="Ensembl"/>
        </authorList>
    </citation>
    <scope>IDENTIFICATION</scope>
</reference>
<proteinExistence type="predicted"/>
<dbReference type="Ensembl" id="ENSOART00020047414.1">
    <property type="protein sequence ID" value="ENSOARP00020057376.1"/>
    <property type="gene ID" value="ENSOARG00020040379.1"/>
</dbReference>
<protein>
    <submittedName>
        <fullName evidence="1">Uncharacterized protein</fullName>
    </submittedName>
</protein>
<evidence type="ECO:0000313" key="1">
    <source>
        <dbReference type="Ensembl" id="ENSOARP00020057376.1"/>
    </source>
</evidence>
<sequence>KLPRVVQVTHVRAVTTKLRLGSKPKSFLHVSLRCGAVRLPSNPITSQARRPLSAPSSHPFSPSSGRSGPLFSTSESSCGALPCASPSPDPPKGRLLPTVPPEARAQPRPPSFNLSFEDRGPPPPALPSASGQRCPGDCATPARSAAAPTPSPGPRWVPGRGAPPAVSAQSSRPPEPWASPRSAAGSRLPRGPPTGAARRAALRPPGAQRTRRSASLAAALVRWESRAFPGARAMVAKQRIRMANEKHSKNITQRGNVAKTLRPQEEKYPVGPWLLALFVFVVCGSAIFQIIQSIRMGM</sequence>
<name>A0AC11EHR6_SHEEP</name>
<reference evidence="1" key="3">
    <citation type="submission" date="2025-09" db="UniProtKB">
        <authorList>
            <consortium name="Ensembl"/>
        </authorList>
    </citation>
    <scope>IDENTIFICATION</scope>
</reference>
<gene>
    <name evidence="1" type="primary">SERP2</name>
</gene>
<reference evidence="1" key="1">
    <citation type="submission" date="2020-11" db="EMBL/GenBank/DDBJ databases">
        <authorList>
            <person name="Davenport K.M."/>
            <person name="Bickhart D.M."/>
            <person name="Smith T.P.L."/>
            <person name="Murdoch B.M."/>
            <person name="Rosen B.D."/>
        </authorList>
    </citation>
    <scope>NUCLEOTIDE SEQUENCE [LARGE SCALE GENOMIC DNA]</scope>
    <source>
        <strain evidence="1">OAR_USU_Benz2616</strain>
    </source>
</reference>
<organism evidence="1">
    <name type="scientific">Ovis aries</name>
    <name type="common">Sheep</name>
    <dbReference type="NCBI Taxonomy" id="9940"/>
    <lineage>
        <taxon>Eukaryota</taxon>
        <taxon>Metazoa</taxon>
        <taxon>Chordata</taxon>
        <taxon>Craniata</taxon>
        <taxon>Vertebrata</taxon>
        <taxon>Euteleostomi</taxon>
        <taxon>Mammalia</taxon>
        <taxon>Eutheria</taxon>
        <taxon>Laurasiatheria</taxon>
        <taxon>Artiodactyla</taxon>
        <taxon>Ruminantia</taxon>
        <taxon>Pecora</taxon>
        <taxon>Bovidae</taxon>
        <taxon>Caprinae</taxon>
        <taxon>Ovis</taxon>
    </lineage>
</organism>
<accession>A0AC11EHR6</accession>